<keyword evidence="1" id="KW-1133">Transmembrane helix</keyword>
<protein>
    <recommendedName>
        <fullName evidence="4">Holin-like toxin</fullName>
    </recommendedName>
</protein>
<evidence type="ECO:0008006" key="4">
    <source>
        <dbReference type="Google" id="ProtNLM"/>
    </source>
</evidence>
<name>A0ABU0B8I1_9FIRM</name>
<reference evidence="2 3" key="1">
    <citation type="submission" date="2023-07" db="EMBL/GenBank/DDBJ databases">
        <title>Genomic Encyclopedia of Type Strains, Phase IV (KMG-IV): sequencing the most valuable type-strain genomes for metagenomic binning, comparative biology and taxonomic classification.</title>
        <authorList>
            <person name="Goeker M."/>
        </authorList>
    </citation>
    <scope>NUCLEOTIDE SEQUENCE [LARGE SCALE GENOMIC DNA]</scope>
    <source>
        <strain evidence="2 3">DSM 12396</strain>
    </source>
</reference>
<accession>A0ABU0B8I1</accession>
<dbReference type="EMBL" id="JAUSUX010000039">
    <property type="protein sequence ID" value="MDQ0287738.1"/>
    <property type="molecule type" value="Genomic_DNA"/>
</dbReference>
<organism evidence="2 3">
    <name type="scientific">Desulfofundulus luciae</name>
    <dbReference type="NCBI Taxonomy" id="74702"/>
    <lineage>
        <taxon>Bacteria</taxon>
        <taxon>Bacillati</taxon>
        <taxon>Bacillota</taxon>
        <taxon>Clostridia</taxon>
        <taxon>Eubacteriales</taxon>
        <taxon>Peptococcaceae</taxon>
        <taxon>Desulfofundulus</taxon>
    </lineage>
</organism>
<evidence type="ECO:0000313" key="3">
    <source>
        <dbReference type="Proteomes" id="UP001225644"/>
    </source>
</evidence>
<dbReference type="Proteomes" id="UP001225644">
    <property type="component" value="Unassembled WGS sequence"/>
</dbReference>
<keyword evidence="3" id="KW-1185">Reference proteome</keyword>
<keyword evidence="1" id="KW-0472">Membrane</keyword>
<sequence length="29" mass="3247">MLTTSDAIQIVIAVILLLTLVVHITDRRK</sequence>
<keyword evidence="1" id="KW-0812">Transmembrane</keyword>
<comment type="caution">
    <text evidence="2">The sequence shown here is derived from an EMBL/GenBank/DDBJ whole genome shotgun (WGS) entry which is preliminary data.</text>
</comment>
<feature type="transmembrane region" description="Helical" evidence="1">
    <location>
        <begin position="6"/>
        <end position="25"/>
    </location>
</feature>
<evidence type="ECO:0000313" key="2">
    <source>
        <dbReference type="EMBL" id="MDQ0287738.1"/>
    </source>
</evidence>
<gene>
    <name evidence="2" type="ORF">J2Z49_002869</name>
</gene>
<evidence type="ECO:0000256" key="1">
    <source>
        <dbReference type="SAM" id="Phobius"/>
    </source>
</evidence>
<proteinExistence type="predicted"/>